<protein>
    <submittedName>
        <fullName evidence="1">Uncharacterized protein</fullName>
    </submittedName>
</protein>
<dbReference type="RefSeq" id="WP_174701794.1">
    <property type="nucleotide sequence ID" value="NZ_JABURA010000001.1"/>
</dbReference>
<organism evidence="1 2">
    <name type="scientific">Haloterrigena gelatinilytica</name>
    <dbReference type="NCBI Taxonomy" id="2741724"/>
    <lineage>
        <taxon>Archaea</taxon>
        <taxon>Methanobacteriati</taxon>
        <taxon>Methanobacteriota</taxon>
        <taxon>Stenosarchaea group</taxon>
        <taxon>Halobacteria</taxon>
        <taxon>Halobacteriales</taxon>
        <taxon>Natrialbaceae</taxon>
        <taxon>Haloterrigena</taxon>
    </lineage>
</organism>
<accession>A0A8J8GJH8</accession>
<evidence type="ECO:0000313" key="1">
    <source>
        <dbReference type="EMBL" id="NUB91129.1"/>
    </source>
</evidence>
<proteinExistence type="predicted"/>
<dbReference type="Proteomes" id="UP000728647">
    <property type="component" value="Unassembled WGS sequence"/>
</dbReference>
<dbReference type="EMBL" id="JABURA010000001">
    <property type="protein sequence ID" value="NUB91129.1"/>
    <property type="molecule type" value="Genomic_DNA"/>
</dbReference>
<dbReference type="AlphaFoldDB" id="A0A8J8GJH8"/>
<evidence type="ECO:0000313" key="2">
    <source>
        <dbReference type="Proteomes" id="UP000728647"/>
    </source>
</evidence>
<gene>
    <name evidence="1" type="ORF">HT576_08855</name>
</gene>
<name>A0A8J8GJH8_9EURY</name>
<reference evidence="1" key="1">
    <citation type="submission" date="2020-06" db="EMBL/GenBank/DDBJ databases">
        <title>Haloterrigena sp. nov., an extremely halophilic archaeon isolated from a saline sediment.</title>
        <authorList>
            <person name="Liu B.-B."/>
        </authorList>
    </citation>
    <scope>NUCLEOTIDE SEQUENCE</scope>
    <source>
        <strain evidence="1">SYSU A121-1</strain>
    </source>
</reference>
<comment type="caution">
    <text evidence="1">The sequence shown here is derived from an EMBL/GenBank/DDBJ whole genome shotgun (WGS) entry which is preliminary data.</text>
</comment>
<sequence length="262" mass="30240">MNATTAHSVDSDEYSYRELHDMHRIWRKRLFRDILKQETAVSVREMGERLGILVPRMTKDCTQYGLIRKTLEALIDDGIVNKLTETTPTRYYLRTGVDQPLTREERLFQRWEDALKTENGWFDFEEIEELTASVSPEPVSDSLITPFIAYVNDRDKVWIQKSDHSGVPTYFVKGCESTDRYEHLKERLPAGKHVVDTAVAKGRRPSVTAATVQYVLDEDVTQEEAADLFDTSPVSIRSNRDWVREQLEDTGIEIDHEPEGDS</sequence>